<evidence type="ECO:0000259" key="5">
    <source>
        <dbReference type="Pfam" id="PF00107"/>
    </source>
</evidence>
<dbReference type="InterPro" id="IPR013149">
    <property type="entry name" value="ADH-like_C"/>
</dbReference>
<dbReference type="Gene3D" id="3.40.50.720">
    <property type="entry name" value="NAD(P)-binding Rossmann-like Domain"/>
    <property type="match status" value="1"/>
</dbReference>
<evidence type="ECO:0000256" key="3">
    <source>
        <dbReference type="ARBA" id="ARBA00023002"/>
    </source>
</evidence>
<feature type="domain" description="Alcohol dehydrogenase-like C-terminal" evidence="5">
    <location>
        <begin position="184"/>
        <end position="312"/>
    </location>
</feature>
<dbReference type="InterPro" id="IPR002328">
    <property type="entry name" value="ADH_Zn_CS"/>
</dbReference>
<evidence type="ECO:0000256" key="2">
    <source>
        <dbReference type="ARBA" id="ARBA00022833"/>
    </source>
</evidence>
<dbReference type="RefSeq" id="WP_224140521.1">
    <property type="nucleotide sequence ID" value="NZ_JAIQUM010000046.1"/>
</dbReference>
<gene>
    <name evidence="7" type="ORF">K9V48_18010</name>
</gene>
<name>A0ABS7UUV1_9BACI</name>
<dbReference type="InterPro" id="IPR013154">
    <property type="entry name" value="ADH-like_N"/>
</dbReference>
<accession>A0ABS7UUV1</accession>
<protein>
    <submittedName>
        <fullName evidence="7">Alcohol dehydrogenase catalytic domain-containing protein</fullName>
    </submittedName>
</protein>
<proteinExistence type="inferred from homology"/>
<dbReference type="PANTHER" id="PTHR43401">
    <property type="entry name" value="L-THREONINE 3-DEHYDROGENASE"/>
    <property type="match status" value="1"/>
</dbReference>
<sequence length="352" mass="38740">MLPNKMKFAVLTEKGHAEVRVKELPKLREDELLIKQEACNICTTDYQQWLGLREHQGYPMAGGHEASGIVIAKGDKVGDTYEVGDRVSILYDYCGICDNCKAGMITICQNKKLFGKNYSDEYYGIFGFSDYFIRNAKSFVKMNPDLSPSEAGFVEPLGSVLHGMRKIRLRGGYDTVVVIGGGTMGLLNAAAARAMGVRVIVSGRGEKKLETGRKMGFEMIDAGNTDPVEEVKRLTNGRGADSVIVSAGATSANQQALEMVKDQHGRILLYAAGYPVPELNVDSNIIHYKNLELIGTFGSTLEDFDNAGKMLSERRIDVSNLIEEKVLLTNIQEAFEKASTKGNFRISVMLQE</sequence>
<keyword evidence="3" id="KW-0560">Oxidoreductase</keyword>
<dbReference type="PROSITE" id="PS00059">
    <property type="entry name" value="ADH_ZINC"/>
    <property type="match status" value="1"/>
</dbReference>
<keyword evidence="8" id="KW-1185">Reference proteome</keyword>
<dbReference type="InterPro" id="IPR011032">
    <property type="entry name" value="GroES-like_sf"/>
</dbReference>
<feature type="domain" description="Alcohol dehydrogenase-like N-terminal" evidence="6">
    <location>
        <begin position="29"/>
        <end position="142"/>
    </location>
</feature>
<keyword evidence="2 4" id="KW-0862">Zinc</keyword>
<dbReference type="SUPFAM" id="SSF51735">
    <property type="entry name" value="NAD(P)-binding Rossmann-fold domains"/>
    <property type="match status" value="1"/>
</dbReference>
<dbReference type="Gene3D" id="3.90.180.10">
    <property type="entry name" value="Medium-chain alcohol dehydrogenases, catalytic domain"/>
    <property type="match status" value="1"/>
</dbReference>
<dbReference type="PANTHER" id="PTHR43401:SF2">
    <property type="entry name" value="L-THREONINE 3-DEHYDROGENASE"/>
    <property type="match status" value="1"/>
</dbReference>
<evidence type="ECO:0000313" key="8">
    <source>
        <dbReference type="Proteomes" id="UP001165287"/>
    </source>
</evidence>
<evidence type="ECO:0000259" key="6">
    <source>
        <dbReference type="Pfam" id="PF08240"/>
    </source>
</evidence>
<evidence type="ECO:0000256" key="4">
    <source>
        <dbReference type="RuleBase" id="RU361277"/>
    </source>
</evidence>
<comment type="cofactor">
    <cofactor evidence="4">
        <name>Zn(2+)</name>
        <dbReference type="ChEBI" id="CHEBI:29105"/>
    </cofactor>
</comment>
<dbReference type="Pfam" id="PF00107">
    <property type="entry name" value="ADH_zinc_N"/>
    <property type="match status" value="1"/>
</dbReference>
<evidence type="ECO:0000256" key="1">
    <source>
        <dbReference type="ARBA" id="ARBA00022723"/>
    </source>
</evidence>
<dbReference type="EMBL" id="JAIQUM010000046">
    <property type="protein sequence ID" value="MBZ5752092.1"/>
    <property type="molecule type" value="Genomic_DNA"/>
</dbReference>
<keyword evidence="1 4" id="KW-0479">Metal-binding</keyword>
<dbReference type="InterPro" id="IPR050129">
    <property type="entry name" value="Zn_alcohol_dh"/>
</dbReference>
<dbReference type="Pfam" id="PF08240">
    <property type="entry name" value="ADH_N"/>
    <property type="match status" value="1"/>
</dbReference>
<organism evidence="7 8">
    <name type="scientific">Metabacillus rhizolycopersici</name>
    <dbReference type="NCBI Taxonomy" id="2875709"/>
    <lineage>
        <taxon>Bacteria</taxon>
        <taxon>Bacillati</taxon>
        <taxon>Bacillota</taxon>
        <taxon>Bacilli</taxon>
        <taxon>Bacillales</taxon>
        <taxon>Bacillaceae</taxon>
        <taxon>Metabacillus</taxon>
    </lineage>
</organism>
<comment type="caution">
    <text evidence="7">The sequence shown here is derived from an EMBL/GenBank/DDBJ whole genome shotgun (WGS) entry which is preliminary data.</text>
</comment>
<reference evidence="7" key="1">
    <citation type="submission" date="2024-05" db="EMBL/GenBank/DDBJ databases">
        <title>Metabacillus sp. nov., isolated from the rhizosphere soil of tomato plants.</title>
        <authorList>
            <person name="Ma R."/>
        </authorList>
    </citation>
    <scope>NUCLEOTIDE SEQUENCE</scope>
    <source>
        <strain evidence="7">DBTR6</strain>
    </source>
</reference>
<dbReference type="SUPFAM" id="SSF50129">
    <property type="entry name" value="GroES-like"/>
    <property type="match status" value="1"/>
</dbReference>
<dbReference type="Proteomes" id="UP001165287">
    <property type="component" value="Unassembled WGS sequence"/>
</dbReference>
<dbReference type="InterPro" id="IPR036291">
    <property type="entry name" value="NAD(P)-bd_dom_sf"/>
</dbReference>
<evidence type="ECO:0000313" key="7">
    <source>
        <dbReference type="EMBL" id="MBZ5752092.1"/>
    </source>
</evidence>
<comment type="similarity">
    <text evidence="4">Belongs to the zinc-containing alcohol dehydrogenase family.</text>
</comment>